<proteinExistence type="predicted"/>
<gene>
    <name evidence="1" type="ORF">L873DRAFT_1805445</name>
</gene>
<evidence type="ECO:0000313" key="2">
    <source>
        <dbReference type="Proteomes" id="UP000276215"/>
    </source>
</evidence>
<sequence length="133" mass="15371">MKETRCGYEDQWIEDDPNLRRRTKAPHITTSTRRTPGGISKKYTTTMHMRILHTTACMDLPFHDLCLVVRLSFKKFTPTILRPQQKEPGRASTSPALQGLEKLLPFVRLLHRYSRRDKSHRSTEGVFSALGGY</sequence>
<evidence type="ECO:0000313" key="1">
    <source>
        <dbReference type="EMBL" id="RPB00300.1"/>
    </source>
</evidence>
<reference evidence="1 2" key="1">
    <citation type="journal article" date="2018" name="Nat. Ecol. Evol.">
        <title>Pezizomycetes genomes reveal the molecular basis of ectomycorrhizal truffle lifestyle.</title>
        <authorList>
            <person name="Murat C."/>
            <person name="Payen T."/>
            <person name="Noel B."/>
            <person name="Kuo A."/>
            <person name="Morin E."/>
            <person name="Chen J."/>
            <person name="Kohler A."/>
            <person name="Krizsan K."/>
            <person name="Balestrini R."/>
            <person name="Da Silva C."/>
            <person name="Montanini B."/>
            <person name="Hainaut M."/>
            <person name="Levati E."/>
            <person name="Barry K.W."/>
            <person name="Belfiori B."/>
            <person name="Cichocki N."/>
            <person name="Clum A."/>
            <person name="Dockter R.B."/>
            <person name="Fauchery L."/>
            <person name="Guy J."/>
            <person name="Iotti M."/>
            <person name="Le Tacon F."/>
            <person name="Lindquist E.A."/>
            <person name="Lipzen A."/>
            <person name="Malagnac F."/>
            <person name="Mello A."/>
            <person name="Molinier V."/>
            <person name="Miyauchi S."/>
            <person name="Poulain J."/>
            <person name="Riccioni C."/>
            <person name="Rubini A."/>
            <person name="Sitrit Y."/>
            <person name="Splivallo R."/>
            <person name="Traeger S."/>
            <person name="Wang M."/>
            <person name="Zifcakova L."/>
            <person name="Wipf D."/>
            <person name="Zambonelli A."/>
            <person name="Paolocci F."/>
            <person name="Nowrousian M."/>
            <person name="Ottonello S."/>
            <person name="Baldrian P."/>
            <person name="Spatafora J.W."/>
            <person name="Henrissat B."/>
            <person name="Nagy L.G."/>
            <person name="Aury J.M."/>
            <person name="Wincker P."/>
            <person name="Grigoriev I.V."/>
            <person name="Bonfante P."/>
            <person name="Martin F.M."/>
        </authorList>
    </citation>
    <scope>NUCLEOTIDE SEQUENCE [LARGE SCALE GENOMIC DNA]</scope>
    <source>
        <strain evidence="1 2">120613-1</strain>
    </source>
</reference>
<keyword evidence="2" id="KW-1185">Reference proteome</keyword>
<dbReference type="AlphaFoldDB" id="A0A3N4JPR8"/>
<name>A0A3N4JPR8_9PEZI</name>
<dbReference type="EMBL" id="ML120381">
    <property type="protein sequence ID" value="RPB00300.1"/>
    <property type="molecule type" value="Genomic_DNA"/>
</dbReference>
<accession>A0A3N4JPR8</accession>
<organism evidence="1 2">
    <name type="scientific">Choiromyces venosus 120613-1</name>
    <dbReference type="NCBI Taxonomy" id="1336337"/>
    <lineage>
        <taxon>Eukaryota</taxon>
        <taxon>Fungi</taxon>
        <taxon>Dikarya</taxon>
        <taxon>Ascomycota</taxon>
        <taxon>Pezizomycotina</taxon>
        <taxon>Pezizomycetes</taxon>
        <taxon>Pezizales</taxon>
        <taxon>Tuberaceae</taxon>
        <taxon>Choiromyces</taxon>
    </lineage>
</organism>
<dbReference type="Proteomes" id="UP000276215">
    <property type="component" value="Unassembled WGS sequence"/>
</dbReference>
<protein>
    <submittedName>
        <fullName evidence="1">Uncharacterized protein</fullName>
    </submittedName>
</protein>